<organism evidence="1 3">
    <name type="scientific">Flagellimonas aequoris</name>
    <dbReference type="NCBI Taxonomy" id="2306997"/>
    <lineage>
        <taxon>Bacteria</taxon>
        <taxon>Pseudomonadati</taxon>
        <taxon>Bacteroidota</taxon>
        <taxon>Flavobacteriia</taxon>
        <taxon>Flavobacteriales</taxon>
        <taxon>Flavobacteriaceae</taxon>
        <taxon>Flagellimonas</taxon>
    </lineage>
</organism>
<evidence type="ECO:0000313" key="4">
    <source>
        <dbReference type="Proteomes" id="UP000321528"/>
    </source>
</evidence>
<keyword evidence="4" id="KW-1185">Reference proteome</keyword>
<name>A0A418N486_9FLAO</name>
<sequence>MSNPSFFFNRYLDANDNGIDDGTTWSRDTSNFVDVKNDKTYTVGQSYTFKPYRPNMAIDYVEYYGTLFDYNGLLGNANLGSHTGTVKLDDLKMNDEVEYTLSFNVGITAHFKMVRIK</sequence>
<evidence type="ECO:0000313" key="1">
    <source>
        <dbReference type="EMBL" id="RIV68662.1"/>
    </source>
</evidence>
<dbReference type="RefSeq" id="WP_119641501.1">
    <property type="nucleotide sequence ID" value="NZ_QXFJ01000030.1"/>
</dbReference>
<evidence type="ECO:0000313" key="3">
    <source>
        <dbReference type="Proteomes" id="UP000284189"/>
    </source>
</evidence>
<dbReference type="AlphaFoldDB" id="A0A418N486"/>
<gene>
    <name evidence="1" type="ORF">D2U88_15840</name>
    <name evidence="2" type="ORF">FQ019_15665</name>
</gene>
<dbReference type="Proteomes" id="UP000321528">
    <property type="component" value="Unassembled WGS sequence"/>
</dbReference>
<proteinExistence type="predicted"/>
<accession>A0A418N486</accession>
<evidence type="ECO:0000313" key="2">
    <source>
        <dbReference type="EMBL" id="TXK00360.1"/>
    </source>
</evidence>
<dbReference type="EMBL" id="VNWL01000029">
    <property type="protein sequence ID" value="TXK00360.1"/>
    <property type="molecule type" value="Genomic_DNA"/>
</dbReference>
<dbReference type="OrthoDB" id="662759at2"/>
<dbReference type="Proteomes" id="UP000284189">
    <property type="component" value="Unassembled WGS sequence"/>
</dbReference>
<reference evidence="1 3" key="1">
    <citation type="submission" date="2018-08" db="EMBL/GenBank/DDBJ databases">
        <title>Proposal of Muricauda 72 sp.nov. and Muricauda NH166 sp.nov., isolated from seawater.</title>
        <authorList>
            <person name="Cheng H."/>
            <person name="Wu Y.-H."/>
            <person name="Guo L.-L."/>
            <person name="Xu X.-W."/>
        </authorList>
    </citation>
    <scope>NUCLEOTIDE SEQUENCE [LARGE SCALE GENOMIC DNA]</scope>
    <source>
        <strain evidence="1 3">NH166</strain>
    </source>
</reference>
<dbReference type="EMBL" id="QXFJ01000030">
    <property type="protein sequence ID" value="RIV68662.1"/>
    <property type="molecule type" value="Genomic_DNA"/>
</dbReference>
<comment type="caution">
    <text evidence="1">The sequence shown here is derived from an EMBL/GenBank/DDBJ whole genome shotgun (WGS) entry which is preliminary data.</text>
</comment>
<protein>
    <submittedName>
        <fullName evidence="1">Uncharacterized protein</fullName>
    </submittedName>
</protein>
<reference evidence="2 4" key="2">
    <citation type="submission" date="2019-07" db="EMBL/GenBank/DDBJ databases">
        <title>Draft genome of two Muricauda strains isolated from deep sea.</title>
        <authorList>
            <person name="Sun C."/>
        </authorList>
    </citation>
    <scope>NUCLEOTIDE SEQUENCE [LARGE SCALE GENOMIC DNA]</scope>
    <source>
        <strain evidence="2 4">NH166</strain>
    </source>
</reference>